<dbReference type="EMBL" id="NWUJ01000001">
    <property type="protein sequence ID" value="PFH38661.1"/>
    <property type="molecule type" value="Genomic_DNA"/>
</dbReference>
<feature type="region of interest" description="Disordered" evidence="1">
    <location>
        <begin position="2687"/>
        <end position="2764"/>
    </location>
</feature>
<sequence length="2764" mass="300783">MVLAGRKRPPAGVARAAGGAPGEMKRRRTGKLEAEQEETSEEGETSEEETPEEAGQDDIRQATRGSRAGLAARRGTAKGAAKRADAPSLSTHRGEERRTAAMRPSTGLSAGHSRRSESFPNGVSSSARMERRAEGGKRDLENATREADEATEASRRERERGSEGKGTRDRDGFLIPRPLPGLKKKQGGRTVEPRRACGNERVETKGRGEAEGRAKTGKARAVFEGEDGEAEAGTGRKGLGRGRKRSPSPAPKADESEDEEEDDEEEEGSSSTSEDDSDDEDYEDEEQPRRLRMQRLSRKRDLALVPGSPGCPVLSSASSDASSSLGGPERLSSLAVLLPLPRYASTSGPPGAVCERPGRGPGEGRQALKGRKRKGGEDASAAHVSAPASRGERKRRRREKADATVAALSASLDSLISVQGVIYCPYKVAEVIAAEVALAGREQEETSERGRGAAEGAQRALETETHTRGDEARAERERQSDEKATARIAALGAAIFNMLLEAGGLASPLFRPQHLAPLLLQAYALRRRASAPRRPSASRAALAALPSASGASHAAPLPAPSSAGATAARRILQKGVCRLFARLMEEQDAAASRAKMQGEGAQRTLPERPGDEAMGGAAARALTLPEDALAERSIAGGGERQHCALLESPRQAFRDFRALLKRVFLHATLLCEREGALQSQGGAWGGLLGLLSGLAGSGARRMRASATLAVLGVAEGLAVSVGPLHAEETQFRQQLQQLQGANAGPPRPPPPSSAHAGDAAPAPPSTWGTRVAEDVRARLELAESKARVCAQLLDVLAAESLAFRVRDVCPLIRSETLDALAHDLLPRRPILFLGSPSFAAAVLSSLSSLASVSPPYKPSGFLQKTLRAALRFFAFAVALLCDRQPATMAAAEERDARAAEADEDDRLRDEVTAKARNVTRTFVKAAKSLVLLLACQPDEETALVALDALLPAVEASVAAREAEEGGGRGGDAAARGPPGEQRGRKTARAARSERAERPDVTEILRETPSVETAESEEDQCAWSISEEDAEALLRAFWATKGMRVAAAYALLLEKLFLRGRLAAAAERECGARPLQNAFVSASGEREIRLLLAFCLSYLPRENLSAASPAQLLHSCAGRVVEGFWPLSAGLRRPKLMLELLTRGEAEGDPRAGLSDEERKILLHFCERSFAVLQLRQRGIPAKHTDLGAEPKREDRHGIGEPRAHWGCSAAATLAEGRTEKSKPFASRRKRRASAGGVDLRELDAQDEVDEEREEREEERQCLVEGTEAIFAHLPMLVRIHQADRDELYLLLSSVYWASFPPPCLPFHLSQRSLSLSGSSVTLSLLSSSFFSPLSLDCLSPALLCARTSSFFSASSLLACLSSLALSSSSPLATRTVFSCLSNLGFLLSPLGRREFVASLSELHDLLLARTVDDVEALQALLFRQPAAKARGGNAEAREETGQADGAGSALPLDSQREDAHAPPVFDLRRIKKSRKLRDATQRRQGALEANLLRVASFYSTCLSFLVEKREGEKTDEGAEGARPDERLFSAFNFVSLTSATEAAVAVLHLRVVAASVGDGEDSGDEEGAEVPEVPTARLVLHASDVLLAVYAHLSYRSFFLLGCLTSALRRVARLQTLAAQPRERGREKPAESSAFHGLWDADANSTEASGGASSSGRRTERHSLDGDDGGGGNTGDASRKATEEDVERARKEVLELSRQLQQTLAEAAACRNRSTVLLVALLETETRPLVLFNSLFSLLSFEQMESSILAARRACCRALASLSSALLKPGASSSSAWSAEVLLPALQAYEYIPSDVESVAATFHFFLDLLLASPVAADPVSLLSPETRAIARRLGGTAEKRSSPASASLFASFARLTEASAPFSAALSPSPFGTALPAGAPCVLLLAMSRYDASALSYLDSLVLAPSSPSSASSLSSASVAVCAASPPRHAWPAQGAAAGLDGGESSQEGDASRAAADFALSVKESLALGCCRLVRQSCMSELRWLLGGLGAGLLSLLDHPSAAVGLEARAFLQALKRENFRLLLQALLQTAQDLFETRLVTPLALVLLQRGDTSGRLRDEDVEPRFLHLFQWTQAVAQRLGVGALSGSQQTEMMNFWKAAIRHNRMLAEEAATHAESEKVTPQDGRIASLNGDAEDEEKAFARARRHVLWQLQEGGTRGEAGTPAFPRLQFLDVLHPLIQKGFLPHYLLNQLAGLTRELMRRKEEDSTRARESADDEDRRRRWEDRERRLASWDTCGEKRLFEAARKKEGWLSLLQNMREERRRRLEAAAERRKEAANERDRRHAEEREEKRRSAEERLERAARGREEETKRSDREKRARGEEMVVVNEARRSAEAETSEKRERERERRGAEARLDEERREAEATRKRRRDEDQQRPHRNEEEKMESKKRREPTTTAERLPSRSKGGAGAAATSSRQGDKTGDKNAEAKPKEGTREVRSRTPSGSEEEETDRTEISATSASESEDEEWEEEDDSQAAPKRRRRAGAKAAPSESDSRIEEREEETEEGKEEESEEEEESDEDEGRRRRRTEKRRRRRSEAARAEREARDRPPAKRNAADKGHTRPPRSLDARENAAAAAAAERRREATVSAGAREKAQSGGGDEDLWRFAVSPAPPSRTARRDEREREDELRHGLKKARERRRGGSAPPSSRASEEEHEDWNGSEFDVWEEDGEAILDAMERVCSLNTDHTRDAREKRRPVRRPQAPSRTGAFPGDSDQDDTEPNTQRDRKPTKAKQKHTREEKQATWETASQATSFAEDLLEF</sequence>
<feature type="region of interest" description="Disordered" evidence="1">
    <location>
        <begin position="591"/>
        <end position="613"/>
    </location>
</feature>
<feature type="region of interest" description="Disordered" evidence="1">
    <location>
        <begin position="341"/>
        <end position="398"/>
    </location>
</feature>
<feature type="compositionally biased region" description="Acidic residues" evidence="1">
    <location>
        <begin position="1244"/>
        <end position="1256"/>
    </location>
</feature>
<feature type="compositionally biased region" description="Basic and acidic residues" evidence="1">
    <location>
        <begin position="441"/>
        <end position="452"/>
    </location>
</feature>
<feature type="compositionally biased region" description="Acidic residues" evidence="1">
    <location>
        <begin position="255"/>
        <end position="286"/>
    </location>
</feature>
<dbReference type="GO" id="GO:0043484">
    <property type="term" value="P:regulation of RNA splicing"/>
    <property type="evidence" value="ECO:0007669"/>
    <property type="project" value="InterPro"/>
</dbReference>
<dbReference type="KEGG" id="bbes:BESB_010030"/>
<feature type="compositionally biased region" description="Basic and acidic residues" evidence="1">
    <location>
        <begin position="191"/>
        <end position="214"/>
    </location>
</feature>
<reference evidence="2 3" key="1">
    <citation type="submission" date="2017-09" db="EMBL/GenBank/DDBJ databases">
        <title>Genome sequencing of Besnoitia besnoiti strain Bb-Ger1.</title>
        <authorList>
            <person name="Schares G."/>
            <person name="Venepally P."/>
            <person name="Lorenzi H.A."/>
        </authorList>
    </citation>
    <scope>NUCLEOTIDE SEQUENCE [LARGE SCALE GENOMIC DNA]</scope>
    <source>
        <strain evidence="2 3">Bb-Ger1</strain>
    </source>
</reference>
<feature type="compositionally biased region" description="Basic residues" evidence="1">
    <location>
        <begin position="2634"/>
        <end position="2644"/>
    </location>
</feature>
<feature type="region of interest" description="Disordered" evidence="1">
    <location>
        <begin position="1431"/>
        <end position="1455"/>
    </location>
</feature>
<feature type="compositionally biased region" description="Low complexity" evidence="1">
    <location>
        <begin position="1645"/>
        <end position="1656"/>
    </location>
</feature>
<feature type="compositionally biased region" description="Basic and acidic residues" evidence="1">
    <location>
        <begin position="990"/>
        <end position="1005"/>
    </location>
</feature>
<keyword evidence="3" id="KW-1185">Reference proteome</keyword>
<feature type="region of interest" description="Disordered" evidence="1">
    <location>
        <begin position="1214"/>
        <end position="1258"/>
    </location>
</feature>
<accession>A0A2A9MPM9</accession>
<dbReference type="Proteomes" id="UP000224006">
    <property type="component" value="Chromosome I"/>
</dbReference>
<organism evidence="2 3">
    <name type="scientific">Besnoitia besnoiti</name>
    <name type="common">Apicomplexan protozoan</name>
    <dbReference type="NCBI Taxonomy" id="94643"/>
    <lineage>
        <taxon>Eukaryota</taxon>
        <taxon>Sar</taxon>
        <taxon>Alveolata</taxon>
        <taxon>Apicomplexa</taxon>
        <taxon>Conoidasida</taxon>
        <taxon>Coccidia</taxon>
        <taxon>Eucoccidiorida</taxon>
        <taxon>Eimeriorina</taxon>
        <taxon>Sarcocystidae</taxon>
        <taxon>Besnoitia</taxon>
    </lineage>
</organism>
<comment type="caution">
    <text evidence="2">The sequence shown here is derived from an EMBL/GenBank/DDBJ whole genome shotgun (WGS) entry which is preliminary data.</text>
</comment>
<dbReference type="PANTHER" id="PTHR46528:SF1">
    <property type="entry name" value="PROTEIN SON"/>
    <property type="match status" value="1"/>
</dbReference>
<feature type="compositionally biased region" description="Basic and acidic residues" evidence="1">
    <location>
        <begin position="1677"/>
        <end position="1688"/>
    </location>
</feature>
<feature type="region of interest" description="Disordered" evidence="1">
    <location>
        <begin position="440"/>
        <end position="483"/>
    </location>
</feature>
<feature type="compositionally biased region" description="Basic residues" evidence="1">
    <location>
        <begin position="2526"/>
        <end position="2537"/>
    </location>
</feature>
<dbReference type="GeneID" id="40306065"/>
<feature type="compositionally biased region" description="Polar residues" evidence="1">
    <location>
        <begin position="118"/>
        <end position="127"/>
    </location>
</feature>
<feature type="compositionally biased region" description="Acidic residues" evidence="1">
    <location>
        <begin position="2501"/>
        <end position="2522"/>
    </location>
</feature>
<evidence type="ECO:0000256" key="1">
    <source>
        <dbReference type="SAM" id="MobiDB-lite"/>
    </source>
</evidence>
<feature type="compositionally biased region" description="Basic and acidic residues" evidence="1">
    <location>
        <begin position="2418"/>
        <end position="2440"/>
    </location>
</feature>
<feature type="region of interest" description="Disordered" evidence="1">
    <location>
        <begin position="2273"/>
        <end position="2674"/>
    </location>
</feature>
<feature type="compositionally biased region" description="Low complexity" evidence="1">
    <location>
        <begin position="62"/>
        <end position="79"/>
    </location>
</feature>
<feature type="compositionally biased region" description="Basic and acidic residues" evidence="1">
    <location>
        <begin position="128"/>
        <end position="172"/>
    </location>
</feature>
<dbReference type="VEuPathDB" id="ToxoDB:BESB_010030"/>
<feature type="region of interest" description="Disordered" evidence="1">
    <location>
        <begin position="961"/>
        <end position="1018"/>
    </location>
</feature>
<dbReference type="OrthoDB" id="333880at2759"/>
<feature type="compositionally biased region" description="Basic and acidic residues" evidence="1">
    <location>
        <begin position="2273"/>
        <end position="2387"/>
    </location>
</feature>
<feature type="compositionally biased region" description="Basic and acidic residues" evidence="1">
    <location>
        <begin position="461"/>
        <end position="483"/>
    </location>
</feature>
<feature type="compositionally biased region" description="Low complexity" evidence="1">
    <location>
        <begin position="971"/>
        <end position="980"/>
    </location>
</feature>
<protein>
    <submittedName>
        <fullName evidence="2">Uncharacterized protein</fullName>
    </submittedName>
</protein>
<dbReference type="STRING" id="94643.A0A2A9MPM9"/>
<feature type="region of interest" description="Disordered" evidence="1">
    <location>
        <begin position="1"/>
        <end position="328"/>
    </location>
</feature>
<feature type="compositionally biased region" description="Acidic residues" evidence="1">
    <location>
        <begin position="35"/>
        <end position="56"/>
    </location>
</feature>
<feature type="region of interest" description="Disordered" evidence="1">
    <location>
        <begin position="739"/>
        <end position="769"/>
    </location>
</feature>
<feature type="compositionally biased region" description="Basic and acidic residues" evidence="1">
    <location>
        <begin position="2538"/>
        <end position="2573"/>
    </location>
</feature>
<proteinExistence type="predicted"/>
<evidence type="ECO:0000313" key="3">
    <source>
        <dbReference type="Proteomes" id="UP000224006"/>
    </source>
</evidence>
<feature type="compositionally biased region" description="Low complexity" evidence="1">
    <location>
        <begin position="315"/>
        <end position="324"/>
    </location>
</feature>
<name>A0A2A9MPM9_BESBE</name>
<dbReference type="InterPro" id="IPR032922">
    <property type="entry name" value="SON"/>
</dbReference>
<evidence type="ECO:0000313" key="2">
    <source>
        <dbReference type="EMBL" id="PFH38661.1"/>
    </source>
</evidence>
<gene>
    <name evidence="2" type="ORF">BESB_010030</name>
</gene>
<feature type="region of interest" description="Disordered" evidence="1">
    <location>
        <begin position="1619"/>
        <end position="1688"/>
    </location>
</feature>
<feature type="compositionally biased region" description="Basic and acidic residues" evidence="1">
    <location>
        <begin position="2620"/>
        <end position="2633"/>
    </location>
</feature>
<feature type="compositionally biased region" description="Acidic residues" evidence="1">
    <location>
        <begin position="2463"/>
        <end position="2475"/>
    </location>
</feature>
<dbReference type="PANTHER" id="PTHR46528">
    <property type="entry name" value="PROTEIN SON"/>
    <property type="match status" value="1"/>
</dbReference>
<feature type="compositionally biased region" description="Basic and acidic residues" evidence="1">
    <location>
        <begin position="1621"/>
        <end position="1630"/>
    </location>
</feature>
<feature type="compositionally biased region" description="Basic and acidic residues" evidence="1">
    <location>
        <begin position="2581"/>
        <end position="2597"/>
    </location>
</feature>
<dbReference type="GO" id="GO:0003723">
    <property type="term" value="F:RNA binding"/>
    <property type="evidence" value="ECO:0007669"/>
    <property type="project" value="InterPro"/>
</dbReference>
<dbReference type="RefSeq" id="XP_029222670.1">
    <property type="nucleotide sequence ID" value="XM_029359757.1"/>
</dbReference>
<feature type="compositionally biased region" description="Polar residues" evidence="1">
    <location>
        <begin position="2747"/>
        <end position="2756"/>
    </location>
</feature>
<dbReference type="GO" id="GO:0051726">
    <property type="term" value="P:regulation of cell cycle"/>
    <property type="evidence" value="ECO:0007669"/>
    <property type="project" value="InterPro"/>
</dbReference>